<dbReference type="AlphaFoldDB" id="A0A6A5WHF5"/>
<dbReference type="PANTHER" id="PTHR37490:SF1">
    <property type="entry name" value="GLYCOSYLTRANSFERASE 2-LIKE DOMAIN-CONTAINING PROTEIN"/>
    <property type="match status" value="1"/>
</dbReference>
<organism evidence="1 2">
    <name type="scientific">Amniculicola lignicola CBS 123094</name>
    <dbReference type="NCBI Taxonomy" id="1392246"/>
    <lineage>
        <taxon>Eukaryota</taxon>
        <taxon>Fungi</taxon>
        <taxon>Dikarya</taxon>
        <taxon>Ascomycota</taxon>
        <taxon>Pezizomycotina</taxon>
        <taxon>Dothideomycetes</taxon>
        <taxon>Pleosporomycetidae</taxon>
        <taxon>Pleosporales</taxon>
        <taxon>Amniculicolaceae</taxon>
        <taxon>Amniculicola</taxon>
    </lineage>
</organism>
<sequence length="231" mass="26467">MPSLSNARFHIYVKDSGANATTIQERTGADNVTMLPNVGREGQTYLYHILNHWDSLAKHSIFLQADVHNPREFYPRIRNYFDPERTGMLSLGFSGNVCNCHDCDDRFGWNDDAHLLPTIHSRIYYDSSQCNNVLLSYKGQFVVSAQRIRGLEKELYQDLHDAFIDEASWAHQEPFLKGRADSMSAPVFGYSVERLWNLLFQCSDMDVAWRCPTLLSGNRIGGNIEDCQCFD</sequence>
<dbReference type="PANTHER" id="PTHR37490">
    <property type="entry name" value="EXPRESSED PROTEIN"/>
    <property type="match status" value="1"/>
</dbReference>
<evidence type="ECO:0000313" key="1">
    <source>
        <dbReference type="EMBL" id="KAF2001082.1"/>
    </source>
</evidence>
<protein>
    <submittedName>
        <fullName evidence="1">Uncharacterized protein</fullName>
    </submittedName>
</protein>
<proteinExistence type="predicted"/>
<dbReference type="Proteomes" id="UP000799779">
    <property type="component" value="Unassembled WGS sequence"/>
</dbReference>
<gene>
    <name evidence="1" type="ORF">P154DRAFT_522067</name>
</gene>
<dbReference type="InterPro" id="IPR021838">
    <property type="entry name" value="DUF3431"/>
</dbReference>
<reference evidence="1" key="1">
    <citation type="journal article" date="2020" name="Stud. Mycol.">
        <title>101 Dothideomycetes genomes: a test case for predicting lifestyles and emergence of pathogens.</title>
        <authorList>
            <person name="Haridas S."/>
            <person name="Albert R."/>
            <person name="Binder M."/>
            <person name="Bloem J."/>
            <person name="Labutti K."/>
            <person name="Salamov A."/>
            <person name="Andreopoulos B."/>
            <person name="Baker S."/>
            <person name="Barry K."/>
            <person name="Bills G."/>
            <person name="Bluhm B."/>
            <person name="Cannon C."/>
            <person name="Castanera R."/>
            <person name="Culley D."/>
            <person name="Daum C."/>
            <person name="Ezra D."/>
            <person name="Gonzalez J."/>
            <person name="Henrissat B."/>
            <person name="Kuo A."/>
            <person name="Liang C."/>
            <person name="Lipzen A."/>
            <person name="Lutzoni F."/>
            <person name="Magnuson J."/>
            <person name="Mondo S."/>
            <person name="Nolan M."/>
            <person name="Ohm R."/>
            <person name="Pangilinan J."/>
            <person name="Park H.-J."/>
            <person name="Ramirez L."/>
            <person name="Alfaro M."/>
            <person name="Sun H."/>
            <person name="Tritt A."/>
            <person name="Yoshinaga Y."/>
            <person name="Zwiers L.-H."/>
            <person name="Turgeon B."/>
            <person name="Goodwin S."/>
            <person name="Spatafora J."/>
            <person name="Crous P."/>
            <person name="Grigoriev I."/>
        </authorList>
    </citation>
    <scope>NUCLEOTIDE SEQUENCE</scope>
    <source>
        <strain evidence="1">CBS 123094</strain>
    </source>
</reference>
<name>A0A6A5WHF5_9PLEO</name>
<accession>A0A6A5WHF5</accession>
<dbReference type="EMBL" id="ML977585">
    <property type="protein sequence ID" value="KAF2001082.1"/>
    <property type="molecule type" value="Genomic_DNA"/>
</dbReference>
<dbReference type="Pfam" id="PF11913">
    <property type="entry name" value="DUF3431"/>
    <property type="match status" value="1"/>
</dbReference>
<keyword evidence="2" id="KW-1185">Reference proteome</keyword>
<dbReference type="OrthoDB" id="28755at2759"/>
<evidence type="ECO:0000313" key="2">
    <source>
        <dbReference type="Proteomes" id="UP000799779"/>
    </source>
</evidence>